<evidence type="ECO:0000256" key="1">
    <source>
        <dbReference type="SAM" id="Phobius"/>
    </source>
</evidence>
<sequence>MEIMWIGFVIAGAGFFALNYANVRIPRQSVNRGPRHPLETRYWSLVKEHVGRWPLYTAAICIPLGIIITFGAIIYNNHLKLR</sequence>
<dbReference type="KEGG" id="orp:MOP44_20240"/>
<evidence type="ECO:0000313" key="3">
    <source>
        <dbReference type="Proteomes" id="UP001059380"/>
    </source>
</evidence>
<feature type="transmembrane region" description="Helical" evidence="1">
    <location>
        <begin position="53"/>
        <end position="75"/>
    </location>
</feature>
<dbReference type="Proteomes" id="UP001059380">
    <property type="component" value="Chromosome"/>
</dbReference>
<gene>
    <name evidence="2" type="ORF">MOP44_20240</name>
</gene>
<name>A0A9J7BJN3_9BACT</name>
<dbReference type="RefSeq" id="WP_260792221.1">
    <property type="nucleotide sequence ID" value="NZ_CP093313.1"/>
</dbReference>
<reference evidence="2" key="1">
    <citation type="submission" date="2021-04" db="EMBL/GenBank/DDBJ databases">
        <title>Phylogenetic analysis of Acidobacteriaceae.</title>
        <authorList>
            <person name="Qiu L."/>
            <person name="Zhang Q."/>
        </authorList>
    </citation>
    <scope>NUCLEOTIDE SEQUENCE</scope>
    <source>
        <strain evidence="2">DSM 25168</strain>
    </source>
</reference>
<dbReference type="AlphaFoldDB" id="A0A9J7BJN3"/>
<proteinExistence type="predicted"/>
<keyword evidence="1" id="KW-0472">Membrane</keyword>
<evidence type="ECO:0000313" key="2">
    <source>
        <dbReference type="EMBL" id="UWZ82887.1"/>
    </source>
</evidence>
<keyword evidence="3" id="KW-1185">Reference proteome</keyword>
<protein>
    <submittedName>
        <fullName evidence="2">DUF4570 domain-containing protein</fullName>
    </submittedName>
</protein>
<dbReference type="EMBL" id="CP093313">
    <property type="protein sequence ID" value="UWZ82887.1"/>
    <property type="molecule type" value="Genomic_DNA"/>
</dbReference>
<keyword evidence="1" id="KW-1133">Transmembrane helix</keyword>
<organism evidence="2 3">
    <name type="scientific">Occallatibacter riparius</name>
    <dbReference type="NCBI Taxonomy" id="1002689"/>
    <lineage>
        <taxon>Bacteria</taxon>
        <taxon>Pseudomonadati</taxon>
        <taxon>Acidobacteriota</taxon>
        <taxon>Terriglobia</taxon>
        <taxon>Terriglobales</taxon>
        <taxon>Acidobacteriaceae</taxon>
        <taxon>Occallatibacter</taxon>
    </lineage>
</organism>
<accession>A0A9J7BJN3</accession>
<keyword evidence="1" id="KW-0812">Transmembrane</keyword>